<protein>
    <recommendedName>
        <fullName evidence="4">Band 7 domain-containing protein</fullName>
    </recommendedName>
</protein>
<dbReference type="Pfam" id="PF01145">
    <property type="entry name" value="Band_7"/>
    <property type="match status" value="1"/>
</dbReference>
<dbReference type="Gene3D" id="3.30.479.30">
    <property type="entry name" value="Band 7 domain"/>
    <property type="match status" value="1"/>
</dbReference>
<dbReference type="EMBL" id="JAMYWD010000004">
    <property type="protein sequence ID" value="KAJ4972505.1"/>
    <property type="molecule type" value="Genomic_DNA"/>
</dbReference>
<evidence type="ECO:0000259" key="4">
    <source>
        <dbReference type="SMART" id="SM00244"/>
    </source>
</evidence>
<name>A0A9Q0QUF8_9MAGN</name>
<dbReference type="OrthoDB" id="1689270at2759"/>
<reference evidence="5" key="1">
    <citation type="journal article" date="2023" name="Plant J.">
        <title>The genome of the king protea, Protea cynaroides.</title>
        <authorList>
            <person name="Chang J."/>
            <person name="Duong T.A."/>
            <person name="Schoeman C."/>
            <person name="Ma X."/>
            <person name="Roodt D."/>
            <person name="Barker N."/>
            <person name="Li Z."/>
            <person name="Van de Peer Y."/>
            <person name="Mizrachi E."/>
        </authorList>
    </citation>
    <scope>NUCLEOTIDE SEQUENCE</scope>
    <source>
        <tissue evidence="5">Young leaves</tissue>
    </source>
</reference>
<gene>
    <name evidence="5" type="ORF">NE237_005679</name>
</gene>
<keyword evidence="2" id="KW-0449">Lipoprotein</keyword>
<dbReference type="AlphaFoldDB" id="A0A9Q0QUF8"/>
<dbReference type="FunFam" id="3.30.479.30:FF:000013">
    <property type="entry name" value="Hypersensitive-induced response protein 1"/>
    <property type="match status" value="1"/>
</dbReference>
<dbReference type="InterPro" id="IPR001107">
    <property type="entry name" value="Band_7"/>
</dbReference>
<dbReference type="CDD" id="cd03407">
    <property type="entry name" value="SPFH_like_u4"/>
    <property type="match status" value="1"/>
</dbReference>
<feature type="domain" description="Band 7" evidence="4">
    <location>
        <begin position="28"/>
        <end position="170"/>
    </location>
</feature>
<keyword evidence="1" id="KW-0519">Myristate</keyword>
<dbReference type="Proteomes" id="UP001141806">
    <property type="component" value="Unassembled WGS sequence"/>
</dbReference>
<evidence type="ECO:0000313" key="5">
    <source>
        <dbReference type="EMBL" id="KAJ4972505.1"/>
    </source>
</evidence>
<comment type="caution">
    <text evidence="5">The sequence shown here is derived from an EMBL/GenBank/DDBJ whole genome shotgun (WGS) entry which is preliminary data.</text>
</comment>
<evidence type="ECO:0000256" key="1">
    <source>
        <dbReference type="ARBA" id="ARBA00022707"/>
    </source>
</evidence>
<evidence type="ECO:0000256" key="2">
    <source>
        <dbReference type="ARBA" id="ARBA00023288"/>
    </source>
</evidence>
<dbReference type="InterPro" id="IPR036013">
    <property type="entry name" value="Band_7/SPFH_dom_sf"/>
</dbReference>
<accession>A0A9Q0QUF8</accession>
<dbReference type="SUPFAM" id="SSF117892">
    <property type="entry name" value="Band 7/SPFH domain"/>
    <property type="match status" value="1"/>
</dbReference>
<feature type="coiled-coil region" evidence="3">
    <location>
        <begin position="123"/>
        <end position="195"/>
    </location>
</feature>
<dbReference type="InterPro" id="IPR050710">
    <property type="entry name" value="Band7/mec-2_domain"/>
</dbReference>
<evidence type="ECO:0000313" key="6">
    <source>
        <dbReference type="Proteomes" id="UP001141806"/>
    </source>
</evidence>
<dbReference type="GO" id="GO:0005739">
    <property type="term" value="C:mitochondrion"/>
    <property type="evidence" value="ECO:0007669"/>
    <property type="project" value="TreeGrafter"/>
</dbReference>
<keyword evidence="3" id="KW-0175">Coiled coil</keyword>
<dbReference type="PANTHER" id="PTHR43327">
    <property type="entry name" value="STOMATIN-LIKE PROTEIN 2, MITOCHONDRIAL"/>
    <property type="match status" value="1"/>
</dbReference>
<dbReference type="SMART" id="SM00244">
    <property type="entry name" value="PHB"/>
    <property type="match status" value="1"/>
</dbReference>
<proteinExistence type="predicted"/>
<organism evidence="5 6">
    <name type="scientific">Protea cynaroides</name>
    <dbReference type="NCBI Taxonomy" id="273540"/>
    <lineage>
        <taxon>Eukaryota</taxon>
        <taxon>Viridiplantae</taxon>
        <taxon>Streptophyta</taxon>
        <taxon>Embryophyta</taxon>
        <taxon>Tracheophyta</taxon>
        <taxon>Spermatophyta</taxon>
        <taxon>Magnoliopsida</taxon>
        <taxon>Proteales</taxon>
        <taxon>Proteaceae</taxon>
        <taxon>Protea</taxon>
    </lineage>
</organism>
<keyword evidence="6" id="KW-1185">Reference proteome</keyword>
<sequence>MEFEISYCPNIHKGKILKREAVSQPSFPCILRVKYGTSTWLYSSGPINRSHQGGLWKQLDVRCETKTKDNVFVTVVASIQYRALADKASDAFYKLSNTREQIQAYVFDVIRASVPKLELDSTFEQKNQIAKAVEDELEKAMSAYGYEIVQTLIVDIEPDEHVKRAMNEINAAARLRVAANEKAEAEKILQIKRAEGEAESKYLSGLGIARQRQAIVDGLRDSVLAFSMNVPGTSAKDVMDMVLVTQYFDTMKEIGSSSKSSAVFIPHGPGAVKDIASQIREGLLQSNASLL</sequence>
<evidence type="ECO:0000256" key="3">
    <source>
        <dbReference type="SAM" id="Coils"/>
    </source>
</evidence>
<dbReference type="PANTHER" id="PTHR43327:SF31">
    <property type="entry name" value="HYPERSENSITIVE-INDUCED RESPONSE PROTEIN 2"/>
    <property type="match status" value="1"/>
</dbReference>